<dbReference type="SUPFAM" id="SSF81301">
    <property type="entry name" value="Nucleotidyltransferase"/>
    <property type="match status" value="1"/>
</dbReference>
<dbReference type="CDD" id="cd01668">
    <property type="entry name" value="TGS_RSH"/>
    <property type="match status" value="1"/>
</dbReference>
<dbReference type="PROSITE" id="PS51880">
    <property type="entry name" value="TGS"/>
    <property type="match status" value="1"/>
</dbReference>
<dbReference type="SMART" id="SM00471">
    <property type="entry name" value="HDc"/>
    <property type="match status" value="1"/>
</dbReference>
<dbReference type="Gene3D" id="3.10.20.30">
    <property type="match status" value="1"/>
</dbReference>
<dbReference type="InterPro" id="IPR004095">
    <property type="entry name" value="TGS"/>
</dbReference>
<dbReference type="InterPro" id="IPR006674">
    <property type="entry name" value="HD_domain"/>
</dbReference>
<dbReference type="Pfam" id="PF02824">
    <property type="entry name" value="TGS"/>
    <property type="match status" value="1"/>
</dbReference>
<dbReference type="PANTHER" id="PTHR21262:SF36">
    <property type="entry name" value="BIFUNCTIONAL (P)PPGPP SYNTHASE_HYDROLASE SPOT"/>
    <property type="match status" value="1"/>
</dbReference>
<dbReference type="Gene3D" id="1.10.3210.10">
    <property type="entry name" value="Hypothetical protein af1432"/>
    <property type="match status" value="1"/>
</dbReference>
<sequence length="696" mass="79163">MLRQYELVERIRDYDPDADEDLINRAYVYSVKMHGSQKRASGDPYFSHPIEVAGLMTDLKLDQETIVTALLHDTVEDTLTTVEEIERLFGKDIARLVDGVTKLSKIEAQTEDERAAENLRKFLLALSDDIRVLLVKLADRLHNMRTLHFIKNEDKRRRIARETMDIYAPLAERIGMYEYMREMQLLSYRYLEPEAYETITGRLQQIKEGDDGQVEKIAETIQKTLANAGLAAEVTGREKHPYSIWKKMQERHVSFEQLTDIMAFRVITENASECYRALGILHEKWKMVPGRFKDYISTPKRNGYRSIHTTVMHSNNMRVEIQIRSQRMHDDNEFGLAAHWAYKQDNQPDGQAGWIRDLIEILDHAEDAEELLENTRLAMYQDRIFAFTPKGTLLQLPKGSTTVDFAYAVHTDLGNQAVGAKVNGRHVPLRTQLANGDVVEVLKSDGQEPQPGWLSFVITGKARAAIRRFVRYKERDEIIEIGTKLYDEIVGRLPGKIGKKAQKAALKRLKFDSDDELMIAIGTRQISDRDVMEAIMPGSVNDNDTDWEWPEQDRAISIKGLTPGVAFDLAECCHPVPGDRIVGLRRSGENVEVHAIDCLKLADGVDADWVDLSWGSDTDGAAARLAVVLHDKPGTLAEMAGIFGFHNANILRLRMTHRDAPFHTFEIDLEVHNVQHLMRIISALRASDAVAQAERL</sequence>
<dbReference type="FunFam" id="3.30.460.10:FF:000001">
    <property type="entry name" value="GTP pyrophosphokinase RelA"/>
    <property type="match status" value="1"/>
</dbReference>
<dbReference type="Gene3D" id="3.30.70.260">
    <property type="match status" value="1"/>
</dbReference>
<dbReference type="InterPro" id="IPR002912">
    <property type="entry name" value="ACT_dom"/>
</dbReference>
<dbReference type="CDD" id="cd05399">
    <property type="entry name" value="NT_Rel-Spo_like"/>
    <property type="match status" value="1"/>
</dbReference>
<proteinExistence type="inferred from homology"/>
<organism evidence="5">
    <name type="scientific">hydrothermal vent metagenome</name>
    <dbReference type="NCBI Taxonomy" id="652676"/>
    <lineage>
        <taxon>unclassified sequences</taxon>
        <taxon>metagenomes</taxon>
        <taxon>ecological metagenomes</taxon>
    </lineage>
</organism>
<dbReference type="FunFam" id="3.10.20.30:FF:000002">
    <property type="entry name" value="GTP pyrophosphokinase (RelA/SpoT)"/>
    <property type="match status" value="1"/>
</dbReference>
<name>A0A3B0SCY3_9ZZZZ</name>
<gene>
    <name evidence="5" type="ORF">MNBD_ALPHA04-2269</name>
</gene>
<dbReference type="GO" id="GO:0042594">
    <property type="term" value="P:response to starvation"/>
    <property type="evidence" value="ECO:0007669"/>
    <property type="project" value="TreeGrafter"/>
</dbReference>
<dbReference type="FunFam" id="1.10.3210.10:FF:000001">
    <property type="entry name" value="GTP pyrophosphokinase RelA"/>
    <property type="match status" value="1"/>
</dbReference>
<evidence type="ECO:0000256" key="1">
    <source>
        <dbReference type="ARBA" id="ARBA00007476"/>
    </source>
</evidence>
<dbReference type="SMART" id="SM00954">
    <property type="entry name" value="RelA_SpoT"/>
    <property type="match status" value="1"/>
</dbReference>
<feature type="domain" description="TGS" evidence="4">
    <location>
        <begin position="382"/>
        <end position="443"/>
    </location>
</feature>
<dbReference type="InterPro" id="IPR045865">
    <property type="entry name" value="ACT-like_dom_sf"/>
</dbReference>
<dbReference type="EC" id="2.7.6.5" evidence="5"/>
<dbReference type="CDD" id="cd04876">
    <property type="entry name" value="ACT_RelA-SpoT"/>
    <property type="match status" value="1"/>
</dbReference>
<dbReference type="GO" id="GO:0005886">
    <property type="term" value="C:plasma membrane"/>
    <property type="evidence" value="ECO:0007669"/>
    <property type="project" value="TreeGrafter"/>
</dbReference>
<dbReference type="PANTHER" id="PTHR21262">
    <property type="entry name" value="GUANOSINE-3',5'-BIS DIPHOSPHATE 3'-PYROPHOSPHOHYDROLASE"/>
    <property type="match status" value="1"/>
</dbReference>
<comment type="similarity">
    <text evidence="1">Belongs to the RelA/SpoT family.</text>
</comment>
<dbReference type="InterPro" id="IPR004811">
    <property type="entry name" value="RelA/Spo_fam"/>
</dbReference>
<dbReference type="GO" id="GO:0008728">
    <property type="term" value="F:GTP diphosphokinase activity"/>
    <property type="evidence" value="ECO:0007669"/>
    <property type="project" value="UniProtKB-EC"/>
</dbReference>
<dbReference type="InterPro" id="IPR045600">
    <property type="entry name" value="RelA/SpoT_AH_RIS"/>
</dbReference>
<feature type="domain" description="HD" evidence="3">
    <location>
        <begin position="45"/>
        <end position="144"/>
    </location>
</feature>
<dbReference type="PROSITE" id="PS51831">
    <property type="entry name" value="HD"/>
    <property type="match status" value="1"/>
</dbReference>
<dbReference type="InterPro" id="IPR003607">
    <property type="entry name" value="HD/PDEase_dom"/>
</dbReference>
<dbReference type="Pfam" id="PF13291">
    <property type="entry name" value="ACT_4"/>
    <property type="match status" value="1"/>
</dbReference>
<keyword evidence="5" id="KW-0378">Hydrolase</keyword>
<dbReference type="EC" id="3.1.7.2" evidence="5"/>
<dbReference type="SUPFAM" id="SSF109604">
    <property type="entry name" value="HD-domain/PDEase-like"/>
    <property type="match status" value="1"/>
</dbReference>
<dbReference type="AlphaFoldDB" id="A0A3B0SCY3"/>
<evidence type="ECO:0000259" key="4">
    <source>
        <dbReference type="PROSITE" id="PS51880"/>
    </source>
</evidence>
<dbReference type="EMBL" id="UOEF01000275">
    <property type="protein sequence ID" value="VAV98746.1"/>
    <property type="molecule type" value="Genomic_DNA"/>
</dbReference>
<dbReference type="GO" id="GO:0016301">
    <property type="term" value="F:kinase activity"/>
    <property type="evidence" value="ECO:0007669"/>
    <property type="project" value="UniProtKB-KW"/>
</dbReference>
<dbReference type="InterPro" id="IPR043519">
    <property type="entry name" value="NT_sf"/>
</dbReference>
<dbReference type="InterPro" id="IPR033655">
    <property type="entry name" value="TGS_RelA/SpoT"/>
</dbReference>
<reference evidence="5" key="1">
    <citation type="submission" date="2018-06" db="EMBL/GenBank/DDBJ databases">
        <authorList>
            <person name="Zhirakovskaya E."/>
        </authorList>
    </citation>
    <scope>NUCLEOTIDE SEQUENCE</scope>
</reference>
<dbReference type="Pfam" id="PF04607">
    <property type="entry name" value="RelA_SpoT"/>
    <property type="match status" value="1"/>
</dbReference>
<keyword evidence="5" id="KW-0808">Transferase</keyword>
<evidence type="ECO:0000259" key="3">
    <source>
        <dbReference type="PROSITE" id="PS51831"/>
    </source>
</evidence>
<dbReference type="InterPro" id="IPR012676">
    <property type="entry name" value="TGS-like"/>
</dbReference>
<dbReference type="Pfam" id="PF19296">
    <property type="entry name" value="RelA_AH_RIS"/>
    <property type="match status" value="2"/>
</dbReference>
<dbReference type="PROSITE" id="PS51671">
    <property type="entry name" value="ACT"/>
    <property type="match status" value="1"/>
</dbReference>
<evidence type="ECO:0000313" key="5">
    <source>
        <dbReference type="EMBL" id="VAV98746.1"/>
    </source>
</evidence>
<feature type="domain" description="ACT" evidence="2">
    <location>
        <begin position="624"/>
        <end position="696"/>
    </location>
</feature>
<accession>A0A3B0SCY3</accession>
<dbReference type="NCBIfam" id="TIGR00691">
    <property type="entry name" value="spoT_relA"/>
    <property type="match status" value="1"/>
</dbReference>
<dbReference type="Pfam" id="PF13328">
    <property type="entry name" value="HD_4"/>
    <property type="match status" value="1"/>
</dbReference>
<dbReference type="Gene3D" id="3.30.460.10">
    <property type="entry name" value="Beta Polymerase, domain 2"/>
    <property type="match status" value="1"/>
</dbReference>
<dbReference type="InterPro" id="IPR007685">
    <property type="entry name" value="RelA_SpoT"/>
</dbReference>
<keyword evidence="5" id="KW-0418">Kinase</keyword>
<dbReference type="GO" id="GO:0015969">
    <property type="term" value="P:guanosine tetraphosphate metabolic process"/>
    <property type="evidence" value="ECO:0007669"/>
    <property type="project" value="InterPro"/>
</dbReference>
<dbReference type="InterPro" id="IPR012675">
    <property type="entry name" value="Beta-grasp_dom_sf"/>
</dbReference>
<evidence type="ECO:0000259" key="2">
    <source>
        <dbReference type="PROSITE" id="PS51671"/>
    </source>
</evidence>
<protein>
    <submittedName>
        <fullName evidence="5">Guanosine-3',5'-bis(Diphosphate) 3'-pyrophosphohydrolase / GTP pyrophosphokinase, (P)ppGpp synthetase II</fullName>
        <ecNumber evidence="5">2.7.6.5</ecNumber>
        <ecNumber evidence="5">3.1.7.2</ecNumber>
    </submittedName>
</protein>
<dbReference type="SUPFAM" id="SSF81271">
    <property type="entry name" value="TGS-like"/>
    <property type="match status" value="1"/>
</dbReference>
<dbReference type="GO" id="GO:0008893">
    <property type="term" value="F:guanosine-3',5'-bis(diphosphate) 3'-diphosphatase activity"/>
    <property type="evidence" value="ECO:0007669"/>
    <property type="project" value="UniProtKB-EC"/>
</dbReference>
<dbReference type="CDD" id="cd00077">
    <property type="entry name" value="HDc"/>
    <property type="match status" value="1"/>
</dbReference>
<dbReference type="SUPFAM" id="SSF55021">
    <property type="entry name" value="ACT-like"/>
    <property type="match status" value="1"/>
</dbReference>